<proteinExistence type="predicted"/>
<feature type="compositionally biased region" description="Polar residues" evidence="1">
    <location>
        <begin position="117"/>
        <end position="127"/>
    </location>
</feature>
<protein>
    <submittedName>
        <fullName evidence="2">Uncharacterized protein</fullName>
    </submittedName>
</protein>
<organism evidence="2 3">
    <name type="scientific">Streptomyces spiralis</name>
    <dbReference type="NCBI Taxonomy" id="66376"/>
    <lineage>
        <taxon>Bacteria</taxon>
        <taxon>Bacillati</taxon>
        <taxon>Actinomycetota</taxon>
        <taxon>Actinomycetes</taxon>
        <taxon>Kitasatosporales</taxon>
        <taxon>Streptomycetaceae</taxon>
        <taxon>Streptomyces</taxon>
    </lineage>
</organism>
<reference evidence="2" key="1">
    <citation type="journal article" date="2014" name="Int. J. Syst. Evol. Microbiol.">
        <title>Complete genome sequence of Corynebacterium casei LMG S-19264T (=DSM 44701T), isolated from a smear-ripened cheese.</title>
        <authorList>
            <consortium name="US DOE Joint Genome Institute (JGI-PGF)"/>
            <person name="Walter F."/>
            <person name="Albersmeier A."/>
            <person name="Kalinowski J."/>
            <person name="Ruckert C."/>
        </authorList>
    </citation>
    <scope>NUCLEOTIDE SEQUENCE</scope>
    <source>
        <strain evidence="2">JCM 3302</strain>
    </source>
</reference>
<dbReference type="EMBL" id="BNBC01000014">
    <property type="protein sequence ID" value="GHE75845.1"/>
    <property type="molecule type" value="Genomic_DNA"/>
</dbReference>
<evidence type="ECO:0000313" key="2">
    <source>
        <dbReference type="EMBL" id="GHE75845.1"/>
    </source>
</evidence>
<evidence type="ECO:0000313" key="3">
    <source>
        <dbReference type="Proteomes" id="UP000641386"/>
    </source>
</evidence>
<name>A0A919DRR4_9ACTN</name>
<comment type="caution">
    <text evidence="2">The sequence shown here is derived from an EMBL/GenBank/DDBJ whole genome shotgun (WGS) entry which is preliminary data.</text>
</comment>
<dbReference type="AlphaFoldDB" id="A0A919DRR4"/>
<keyword evidence="3" id="KW-1185">Reference proteome</keyword>
<evidence type="ECO:0000256" key="1">
    <source>
        <dbReference type="SAM" id="MobiDB-lite"/>
    </source>
</evidence>
<dbReference type="Proteomes" id="UP000641386">
    <property type="component" value="Unassembled WGS sequence"/>
</dbReference>
<reference evidence="2" key="2">
    <citation type="submission" date="2020-09" db="EMBL/GenBank/DDBJ databases">
        <authorList>
            <person name="Sun Q."/>
            <person name="Ohkuma M."/>
        </authorList>
    </citation>
    <scope>NUCLEOTIDE SEQUENCE</scope>
    <source>
        <strain evidence="2">JCM 3302</strain>
    </source>
</reference>
<sequence>MPWSIVPSMAAGRMAGAAGRRLGRHISTALKLSQEGENFTVRLCGAVLGGAASAIVSAILVDPVGLAGAAAANPDTFGADAAPTAHPTSPSNGDTPHGGTTPHFGYEGRYPQGVDHNGNNVIQSSTGGPVLKDTGQPVDPGDVTWS</sequence>
<accession>A0A919DRR4</accession>
<gene>
    <name evidence="2" type="ORF">GCM10014715_33320</name>
</gene>
<feature type="region of interest" description="Disordered" evidence="1">
    <location>
        <begin position="72"/>
        <end position="146"/>
    </location>
</feature>